<keyword evidence="4" id="KW-0808">Transferase</keyword>
<evidence type="ECO:0000313" key="5">
    <source>
        <dbReference type="Proteomes" id="UP000539350"/>
    </source>
</evidence>
<dbReference type="NCBIfam" id="TIGR00129">
    <property type="entry name" value="fdhD_narQ"/>
    <property type="match status" value="1"/>
</dbReference>
<gene>
    <name evidence="3 4" type="primary">fdhD</name>
    <name evidence="4" type="ORF">H2508_04035</name>
</gene>
<dbReference type="PIRSF" id="PIRSF015626">
    <property type="entry name" value="FdhD"/>
    <property type="match status" value="1"/>
</dbReference>
<protein>
    <recommendedName>
        <fullName evidence="3">Sulfur carrier protein FdhD</fullName>
    </recommendedName>
</protein>
<dbReference type="Gene3D" id="3.10.20.10">
    <property type="match status" value="1"/>
</dbReference>
<dbReference type="GO" id="GO:0016783">
    <property type="term" value="F:sulfurtransferase activity"/>
    <property type="evidence" value="ECO:0007669"/>
    <property type="project" value="InterPro"/>
</dbReference>
<dbReference type="GO" id="GO:0005737">
    <property type="term" value="C:cytoplasm"/>
    <property type="evidence" value="ECO:0007669"/>
    <property type="project" value="UniProtKB-SubCell"/>
</dbReference>
<feature type="active site" description="Cysteine persulfide intermediate" evidence="3">
    <location>
        <position position="112"/>
    </location>
</feature>
<keyword evidence="5" id="KW-1185">Reference proteome</keyword>
<comment type="function">
    <text evidence="3">Required for formate dehydrogenase (FDH) activity. Acts as a sulfur carrier protein that transfers sulfur from IscS to the molybdenum cofactor prior to its insertion into FDH.</text>
</comment>
<dbReference type="HAMAP" id="MF_00187">
    <property type="entry name" value="FdhD"/>
    <property type="match status" value="1"/>
</dbReference>
<reference evidence="4 5" key="1">
    <citation type="submission" date="2020-07" db="EMBL/GenBank/DDBJ databases">
        <title>Halieaceae bacterium, F7430, whole genome shotgun sequencing project.</title>
        <authorList>
            <person name="Jiang S."/>
            <person name="Liu Z.W."/>
            <person name="Du Z.J."/>
        </authorList>
    </citation>
    <scope>NUCLEOTIDE SEQUENCE [LARGE SCALE GENOMIC DNA]</scope>
    <source>
        <strain evidence="4 5">F7430</strain>
    </source>
</reference>
<dbReference type="InterPro" id="IPR003786">
    <property type="entry name" value="FdhD"/>
</dbReference>
<dbReference type="Proteomes" id="UP000539350">
    <property type="component" value="Unassembled WGS sequence"/>
</dbReference>
<dbReference type="PANTHER" id="PTHR30592:SF1">
    <property type="entry name" value="SULFUR CARRIER PROTEIN FDHD"/>
    <property type="match status" value="1"/>
</dbReference>
<comment type="similarity">
    <text evidence="3">Belongs to the FdhD family.</text>
</comment>
<comment type="caution">
    <text evidence="4">The sequence shown here is derived from an EMBL/GenBank/DDBJ whole genome shotgun (WGS) entry which is preliminary data.</text>
</comment>
<evidence type="ECO:0000313" key="4">
    <source>
        <dbReference type="EMBL" id="MBA6412274.1"/>
    </source>
</evidence>
<proteinExistence type="inferred from homology"/>
<dbReference type="PANTHER" id="PTHR30592">
    <property type="entry name" value="FORMATE DEHYDROGENASE"/>
    <property type="match status" value="1"/>
</dbReference>
<dbReference type="Gene3D" id="3.40.140.10">
    <property type="entry name" value="Cytidine Deaminase, domain 2"/>
    <property type="match status" value="1"/>
</dbReference>
<sequence>MAPDQGHISASVEVYEQGEATERASDQIAAECAVALVYQGISHAVMMASPMQLEDFALGFSLSEGILQQASELYDLEIVEAEQGIRVEMAIASERVAALRERRRSLTGRTGCGLCGAESLTEAVRPIKPVVAPQLSASAVQRALVALPNHQPLQQQTGASHAAAFCNSQGEIVLVREDIGRHNAMDKLIGALQGSTQPLSEGFALISSRASYEMVHKSCAAGIGALVAVSAPTAMAIDMARQAGQLLIAFARPGRHVIYHNPHGSP</sequence>
<name>A0A7W2TUR3_9GAMM</name>
<keyword evidence="1 3" id="KW-0963">Cytoplasm</keyword>
<dbReference type="EMBL" id="JACFXU010000013">
    <property type="protein sequence ID" value="MBA6412274.1"/>
    <property type="molecule type" value="Genomic_DNA"/>
</dbReference>
<dbReference type="GO" id="GO:0006777">
    <property type="term" value="P:Mo-molybdopterin cofactor biosynthetic process"/>
    <property type="evidence" value="ECO:0007669"/>
    <property type="project" value="UniProtKB-UniRule"/>
</dbReference>
<dbReference type="SUPFAM" id="SSF53927">
    <property type="entry name" value="Cytidine deaminase-like"/>
    <property type="match status" value="1"/>
</dbReference>
<evidence type="ECO:0000256" key="2">
    <source>
        <dbReference type="ARBA" id="ARBA00023150"/>
    </source>
</evidence>
<feature type="binding site" evidence="3">
    <location>
        <begin position="250"/>
        <end position="255"/>
    </location>
    <ligand>
        <name>Mo-bis(molybdopterin guanine dinucleotide)</name>
        <dbReference type="ChEBI" id="CHEBI:60539"/>
    </ligand>
</feature>
<evidence type="ECO:0000256" key="1">
    <source>
        <dbReference type="ARBA" id="ARBA00022490"/>
    </source>
</evidence>
<dbReference type="AlphaFoldDB" id="A0A7W2TUR3"/>
<comment type="subcellular location">
    <subcellularLocation>
        <location evidence="3">Cytoplasm</location>
    </subcellularLocation>
</comment>
<dbReference type="GO" id="GO:0097163">
    <property type="term" value="F:sulfur carrier activity"/>
    <property type="evidence" value="ECO:0007669"/>
    <property type="project" value="UniProtKB-UniRule"/>
</dbReference>
<keyword evidence="2 3" id="KW-0501">Molybdenum cofactor biosynthesis</keyword>
<dbReference type="InterPro" id="IPR016193">
    <property type="entry name" value="Cytidine_deaminase-like"/>
</dbReference>
<accession>A0A7W2TUR3</accession>
<dbReference type="Pfam" id="PF02634">
    <property type="entry name" value="FdhD-NarQ"/>
    <property type="match status" value="1"/>
</dbReference>
<organism evidence="4 5">
    <name type="scientific">Sediminihaliea albiluteola</name>
    <dbReference type="NCBI Taxonomy" id="2758564"/>
    <lineage>
        <taxon>Bacteria</taxon>
        <taxon>Pseudomonadati</taxon>
        <taxon>Pseudomonadota</taxon>
        <taxon>Gammaproteobacteria</taxon>
        <taxon>Cellvibrionales</taxon>
        <taxon>Halieaceae</taxon>
        <taxon>Sediminihaliea</taxon>
    </lineage>
</organism>
<evidence type="ECO:0000256" key="3">
    <source>
        <dbReference type="HAMAP-Rule" id="MF_00187"/>
    </source>
</evidence>